<dbReference type="GO" id="GO:0004152">
    <property type="term" value="F:dihydroorotate dehydrogenase activity"/>
    <property type="evidence" value="ECO:0007669"/>
    <property type="project" value="TreeGrafter"/>
</dbReference>
<dbReference type="GO" id="GO:0044205">
    <property type="term" value="P:'de novo' UMP biosynthetic process"/>
    <property type="evidence" value="ECO:0007669"/>
    <property type="project" value="UniProtKB-UniPathway"/>
</dbReference>
<dbReference type="GO" id="GO:0006207">
    <property type="term" value="P:'de novo' pyrimidine nucleobase biosynthetic process"/>
    <property type="evidence" value="ECO:0007669"/>
    <property type="project" value="InterPro"/>
</dbReference>
<evidence type="ECO:0000256" key="6">
    <source>
        <dbReference type="ARBA" id="ARBA00023002"/>
    </source>
</evidence>
<dbReference type="UniPathway" id="UPA00070"/>
<evidence type="ECO:0000256" key="1">
    <source>
        <dbReference type="ARBA" id="ARBA00001917"/>
    </source>
</evidence>
<dbReference type="InterPro" id="IPR005720">
    <property type="entry name" value="Dihydroorotate_DH_cat"/>
</dbReference>
<comment type="pathway">
    <text evidence="2">Pyrimidine metabolism; UMP biosynthesis via de novo pathway.</text>
</comment>
<sequence>MVRHVYRYTRGSITIIGVGGIFTAQDAYEKITSGASLLHLITAMIFDGPQVMSEINRGLAKLLKKDGFTSIEQAIGSQNPLPVIKHKQTDIDKTNIVAVAE</sequence>
<organism evidence="8">
    <name type="scientific">OCS116 cluster bacterium</name>
    <dbReference type="NCBI Taxonomy" id="2030921"/>
    <lineage>
        <taxon>Bacteria</taxon>
        <taxon>Pseudomonadati</taxon>
        <taxon>Pseudomonadota</taxon>
        <taxon>Alphaproteobacteria</taxon>
        <taxon>OCS116 cluster</taxon>
    </lineage>
</organism>
<evidence type="ECO:0000259" key="7">
    <source>
        <dbReference type="Pfam" id="PF01180"/>
    </source>
</evidence>
<dbReference type="InterPro" id="IPR001295">
    <property type="entry name" value="Dihydroorotate_DH_CS"/>
</dbReference>
<keyword evidence="6" id="KW-0560">Oxidoreductase</keyword>
<dbReference type="GO" id="GO:0005737">
    <property type="term" value="C:cytoplasm"/>
    <property type="evidence" value="ECO:0007669"/>
    <property type="project" value="InterPro"/>
</dbReference>
<proteinExistence type="predicted"/>
<accession>A0A2A4YZF9</accession>
<evidence type="ECO:0000256" key="5">
    <source>
        <dbReference type="ARBA" id="ARBA00022975"/>
    </source>
</evidence>
<evidence type="ECO:0000256" key="3">
    <source>
        <dbReference type="ARBA" id="ARBA00022630"/>
    </source>
</evidence>
<keyword evidence="3" id="KW-0285">Flavoprotein</keyword>
<dbReference type="SUPFAM" id="SSF51395">
    <property type="entry name" value="FMN-linked oxidoreductases"/>
    <property type="match status" value="1"/>
</dbReference>
<evidence type="ECO:0000256" key="2">
    <source>
        <dbReference type="ARBA" id="ARBA00004725"/>
    </source>
</evidence>
<dbReference type="Pfam" id="PF01180">
    <property type="entry name" value="DHO_dh"/>
    <property type="match status" value="1"/>
</dbReference>
<gene>
    <name evidence="8" type="ORF">COB13_10415</name>
</gene>
<dbReference type="EMBL" id="NVUS01000013">
    <property type="protein sequence ID" value="PCJ00092.1"/>
    <property type="molecule type" value="Genomic_DNA"/>
</dbReference>
<keyword evidence="5" id="KW-0665">Pyrimidine biosynthesis</keyword>
<evidence type="ECO:0000313" key="8">
    <source>
        <dbReference type="EMBL" id="PCJ00092.1"/>
    </source>
</evidence>
<dbReference type="PANTHER" id="PTHR48109">
    <property type="entry name" value="DIHYDROOROTATE DEHYDROGENASE (QUINONE), MITOCHONDRIAL-RELATED"/>
    <property type="match status" value="1"/>
</dbReference>
<comment type="cofactor">
    <cofactor evidence="1">
        <name>FMN</name>
        <dbReference type="ChEBI" id="CHEBI:58210"/>
    </cofactor>
</comment>
<name>A0A2A4YZF9_9PROT</name>
<dbReference type="AlphaFoldDB" id="A0A2A4YZF9"/>
<evidence type="ECO:0000256" key="4">
    <source>
        <dbReference type="ARBA" id="ARBA00022643"/>
    </source>
</evidence>
<reference key="1">
    <citation type="submission" date="2017-08" db="EMBL/GenBank/DDBJ databases">
        <title>A dynamic microbial community with high functional redundancy inhabits the cold, oxic subseafloor aquifer.</title>
        <authorList>
            <person name="Tully B.J."/>
            <person name="Wheat C.G."/>
            <person name="Glazer B.T."/>
            <person name="Huber J.A."/>
        </authorList>
    </citation>
    <scope>NUCLEOTIDE SEQUENCE [LARGE SCALE GENOMIC DNA]</scope>
</reference>
<protein>
    <recommendedName>
        <fullName evidence="7">Dihydroorotate dehydrogenase catalytic domain-containing protein</fullName>
    </recommendedName>
</protein>
<dbReference type="PROSITE" id="PS00912">
    <property type="entry name" value="DHODEHASE_2"/>
    <property type="match status" value="1"/>
</dbReference>
<keyword evidence="4" id="KW-0288">FMN</keyword>
<dbReference type="PANTHER" id="PTHR48109:SF4">
    <property type="entry name" value="DIHYDROOROTATE DEHYDROGENASE (QUINONE), MITOCHONDRIAL"/>
    <property type="match status" value="1"/>
</dbReference>
<dbReference type="InterPro" id="IPR013785">
    <property type="entry name" value="Aldolase_TIM"/>
</dbReference>
<comment type="caution">
    <text evidence="8">The sequence shown here is derived from an EMBL/GenBank/DDBJ whole genome shotgun (WGS) entry which is preliminary data.</text>
</comment>
<dbReference type="InterPro" id="IPR050074">
    <property type="entry name" value="DHO_dehydrogenase"/>
</dbReference>
<feature type="domain" description="Dihydroorotate dehydrogenase catalytic" evidence="7">
    <location>
        <begin position="1"/>
        <end position="63"/>
    </location>
</feature>
<reference evidence="8" key="2">
    <citation type="journal article" date="2018" name="ISME J.">
        <title>A dynamic microbial community with high functional redundancy inhabits the cold, oxic subseafloor aquifer.</title>
        <authorList>
            <person name="Tully B.J."/>
            <person name="Wheat C.G."/>
            <person name="Glazer B.T."/>
            <person name="Huber J.A."/>
        </authorList>
    </citation>
    <scope>NUCLEOTIDE SEQUENCE</scope>
    <source>
        <strain evidence="8">NORP83</strain>
    </source>
</reference>
<dbReference type="Gene3D" id="3.20.20.70">
    <property type="entry name" value="Aldolase class I"/>
    <property type="match status" value="1"/>
</dbReference>